<reference evidence="1" key="1">
    <citation type="submission" date="2021-02" db="EMBL/GenBank/DDBJ databases">
        <authorList>
            <consortium name="DOE Joint Genome Institute"/>
            <person name="Ahrendt S."/>
            <person name="Looney B.P."/>
            <person name="Miyauchi S."/>
            <person name="Morin E."/>
            <person name="Drula E."/>
            <person name="Courty P.E."/>
            <person name="Chicoki N."/>
            <person name="Fauchery L."/>
            <person name="Kohler A."/>
            <person name="Kuo A."/>
            <person name="Labutti K."/>
            <person name="Pangilinan J."/>
            <person name="Lipzen A."/>
            <person name="Riley R."/>
            <person name="Andreopoulos W."/>
            <person name="He G."/>
            <person name="Johnson J."/>
            <person name="Barry K.W."/>
            <person name="Grigoriev I.V."/>
            <person name="Nagy L."/>
            <person name="Hibbett D."/>
            <person name="Henrissat B."/>
            <person name="Matheny P.B."/>
            <person name="Labbe J."/>
            <person name="Martin F."/>
        </authorList>
    </citation>
    <scope>NUCLEOTIDE SEQUENCE</scope>
    <source>
        <strain evidence="1">FP105234-sp</strain>
    </source>
</reference>
<dbReference type="Proteomes" id="UP000814033">
    <property type="component" value="Unassembled WGS sequence"/>
</dbReference>
<comment type="caution">
    <text evidence="1">The sequence shown here is derived from an EMBL/GenBank/DDBJ whole genome shotgun (WGS) entry which is preliminary data.</text>
</comment>
<gene>
    <name evidence="1" type="ORF">FA95DRAFT_1575621</name>
</gene>
<dbReference type="EMBL" id="MU276055">
    <property type="protein sequence ID" value="KAI0042642.1"/>
    <property type="molecule type" value="Genomic_DNA"/>
</dbReference>
<keyword evidence="2" id="KW-1185">Reference proteome</keyword>
<evidence type="ECO:0000313" key="2">
    <source>
        <dbReference type="Proteomes" id="UP000814033"/>
    </source>
</evidence>
<proteinExistence type="predicted"/>
<accession>A0ACB8RFH9</accession>
<reference evidence="1" key="2">
    <citation type="journal article" date="2022" name="New Phytol.">
        <title>Evolutionary transition to the ectomycorrhizal habit in the genomes of a hyperdiverse lineage of mushroom-forming fungi.</title>
        <authorList>
            <person name="Looney B."/>
            <person name="Miyauchi S."/>
            <person name="Morin E."/>
            <person name="Drula E."/>
            <person name="Courty P.E."/>
            <person name="Kohler A."/>
            <person name="Kuo A."/>
            <person name="LaButti K."/>
            <person name="Pangilinan J."/>
            <person name="Lipzen A."/>
            <person name="Riley R."/>
            <person name="Andreopoulos W."/>
            <person name="He G."/>
            <person name="Johnson J."/>
            <person name="Nolan M."/>
            <person name="Tritt A."/>
            <person name="Barry K.W."/>
            <person name="Grigoriev I.V."/>
            <person name="Nagy L.G."/>
            <person name="Hibbett D."/>
            <person name="Henrissat B."/>
            <person name="Matheny P.B."/>
            <person name="Labbe J."/>
            <person name="Martin F.M."/>
        </authorList>
    </citation>
    <scope>NUCLEOTIDE SEQUENCE</scope>
    <source>
        <strain evidence="1">FP105234-sp</strain>
    </source>
</reference>
<protein>
    <submittedName>
        <fullName evidence="1">Uncharacterized protein</fullName>
    </submittedName>
</protein>
<evidence type="ECO:0000313" key="1">
    <source>
        <dbReference type="EMBL" id="KAI0042642.1"/>
    </source>
</evidence>
<organism evidence="1 2">
    <name type="scientific">Auriscalpium vulgare</name>
    <dbReference type="NCBI Taxonomy" id="40419"/>
    <lineage>
        <taxon>Eukaryota</taxon>
        <taxon>Fungi</taxon>
        <taxon>Dikarya</taxon>
        <taxon>Basidiomycota</taxon>
        <taxon>Agaricomycotina</taxon>
        <taxon>Agaricomycetes</taxon>
        <taxon>Russulales</taxon>
        <taxon>Auriscalpiaceae</taxon>
        <taxon>Auriscalpium</taxon>
    </lineage>
</organism>
<name>A0ACB8RFH9_9AGAM</name>
<sequence length="121" mass="12824">MFRAAVTFFFVAVFGALLSAVASPVEKRESGQGTWFDTGLGACGFNNVNSDFIVALATPDYANGAHCNQMITITANGKTATAQVRDECPSCSSGSIDMTPSLFQQFAGLDVGVVHVTWNYD</sequence>